<dbReference type="Pfam" id="PF04776">
    <property type="entry name" value="protein_MS5"/>
    <property type="match status" value="2"/>
</dbReference>
<gene>
    <name evidence="2" type="ORF">BRAA08T35412Z</name>
</gene>
<sequence length="637" mass="73088">MWLLLVLVFQVPRRGTNFELDSLLKFNIRSAASPYYITLVACLPSSGLQQIFQVLVEEERLGILDLTCPISRPQGTESSRKESTPFLRPHSEPVFSTYQDRLDDWPSSIIPWPSSEIGFIDTKCFYMLNESELQCDWIFLYVELAICTSQRWFKAKDLSNFLEIVQVAIESLDDKEPPSLKSKAVVIYIAYKDLAKARTGEPYHCQDVVRRVINEATGILSIQGDCWIEEAAMASVPSKKRSRMLRCRLGVHKLWRLSSPRWYQMYKNHGLQSSPQVDCLFSNLRHLKMCIGWYYLTINFKLTLVYALTNFMIVCTKKIKTLSKTRYHHHFQVVVEEERLGILDLTCRHSRPQVTESSKKETPFLRPHRQRVSTSYKNRLLDWPSSEIAWPSSDIAFSDTKRFYVLNESELRCSDWISLYVELAICTSHRRIRARDLSKFELEIVQVAIESLDDKEPPSLKSKAVVIYITYKDLVKSLRIGEPCLCKAVVRRVVNETKGILSIQGQQWRSRKSSKLLCSSSPAAKLPSLFLFTPNRHQRCSSAIGSKQPLLPSRSSPSSVTSPAPVSATNRSDPEKKHQIRATTLLSLGSRRQLERFIRRQYCWVDLPMPSLEALESNDDGTRGFEALVVNDPSFPG</sequence>
<evidence type="ECO:0000313" key="2">
    <source>
        <dbReference type="EMBL" id="VDD08157.1"/>
    </source>
</evidence>
<name>A0A3P6BPU0_BRACM</name>
<feature type="region of interest" description="Disordered" evidence="1">
    <location>
        <begin position="546"/>
        <end position="578"/>
    </location>
</feature>
<reference evidence="2" key="1">
    <citation type="submission" date="2018-11" db="EMBL/GenBank/DDBJ databases">
        <authorList>
            <consortium name="Genoscope - CEA"/>
            <person name="William W."/>
        </authorList>
    </citation>
    <scope>NUCLEOTIDE SEQUENCE</scope>
</reference>
<dbReference type="PANTHER" id="PTHR31260">
    <property type="entry name" value="CYSTATIN/MONELLIN SUPERFAMILY PROTEIN"/>
    <property type="match status" value="1"/>
</dbReference>
<organism evidence="2">
    <name type="scientific">Brassica campestris</name>
    <name type="common">Field mustard</name>
    <dbReference type="NCBI Taxonomy" id="3711"/>
    <lineage>
        <taxon>Eukaryota</taxon>
        <taxon>Viridiplantae</taxon>
        <taxon>Streptophyta</taxon>
        <taxon>Embryophyta</taxon>
        <taxon>Tracheophyta</taxon>
        <taxon>Spermatophyta</taxon>
        <taxon>Magnoliopsida</taxon>
        <taxon>eudicotyledons</taxon>
        <taxon>Gunneridae</taxon>
        <taxon>Pentapetalae</taxon>
        <taxon>rosids</taxon>
        <taxon>malvids</taxon>
        <taxon>Brassicales</taxon>
        <taxon>Brassicaceae</taxon>
        <taxon>Brassiceae</taxon>
        <taxon>Brassica</taxon>
    </lineage>
</organism>
<dbReference type="AlphaFoldDB" id="A0A3P6BPU0"/>
<dbReference type="PANTHER" id="PTHR31260:SF73">
    <property type="entry name" value="(RAPE) HYPOTHETICAL PROTEIN"/>
    <property type="match status" value="1"/>
</dbReference>
<feature type="compositionally biased region" description="Low complexity" evidence="1">
    <location>
        <begin position="549"/>
        <end position="569"/>
    </location>
</feature>
<accession>A0A3P6BPU0</accession>
<dbReference type="EMBL" id="LR031575">
    <property type="protein sequence ID" value="VDD08157.1"/>
    <property type="molecule type" value="Genomic_DNA"/>
</dbReference>
<dbReference type="InterPro" id="IPR006462">
    <property type="entry name" value="MS5"/>
</dbReference>
<proteinExistence type="predicted"/>
<dbReference type="NCBIfam" id="TIGR01572">
    <property type="entry name" value="A_thl_para_3677"/>
    <property type="match status" value="2"/>
</dbReference>
<protein>
    <submittedName>
        <fullName evidence="2">Uncharacterized protein</fullName>
    </submittedName>
</protein>
<evidence type="ECO:0000256" key="1">
    <source>
        <dbReference type="SAM" id="MobiDB-lite"/>
    </source>
</evidence>